<dbReference type="Pfam" id="PF03446">
    <property type="entry name" value="NAD_binding_2"/>
    <property type="match status" value="1"/>
</dbReference>
<comment type="similarity">
    <text evidence="1">Belongs to the HIBADH-related family. NP60 subfamily.</text>
</comment>
<dbReference type="EMBL" id="MSFO01000005">
    <property type="protein sequence ID" value="PLB48498.1"/>
    <property type="molecule type" value="Genomic_DNA"/>
</dbReference>
<name>A0A2I2G6J8_9EURO</name>
<dbReference type="Proteomes" id="UP000234275">
    <property type="component" value="Unassembled WGS sequence"/>
</dbReference>
<sequence>MASRFAFLGLGQIGQAMSQNLLRHGNIARPLTLYNRTKSTAEAHAARLGDCRVSGSVTDAVAGADIIWLCVQDEEAVESIFQQIFTITIQGKLFVDSSTVTGEKADSIAARVADAGAAFVAIPVMGGHNQAANRTLTCIVGGPAEAVDRIKPYLENVVCNNVVDLSGETAGTAMKMKLMGNFLILATMETVAEVNVLADKCGLGTDRMNQLMGAIFPNPPHAVYNRRMLTGAYHTEIPMVKVSAAIELANHVRSLAKESGASLKLYDVAYKHLETVEATEGPAADVTGIYGAVRMESGLPFRNETTLN</sequence>
<protein>
    <submittedName>
        <fullName evidence="5">6-phosphogluconate dehydrogenase-like protein</fullName>
    </submittedName>
</protein>
<evidence type="ECO:0000256" key="2">
    <source>
        <dbReference type="ARBA" id="ARBA00023002"/>
    </source>
</evidence>
<gene>
    <name evidence="5" type="ORF">P170DRAFT_359905</name>
</gene>
<dbReference type="GeneID" id="36552084"/>
<comment type="caution">
    <text evidence="5">The sequence shown here is derived from an EMBL/GenBank/DDBJ whole genome shotgun (WGS) entry which is preliminary data.</text>
</comment>
<dbReference type="STRING" id="1392250.A0A2I2G6J8"/>
<dbReference type="Gene3D" id="1.10.1040.10">
    <property type="entry name" value="N-(1-d-carboxylethyl)-l-norvaline Dehydrogenase, domain 2"/>
    <property type="match status" value="1"/>
</dbReference>
<evidence type="ECO:0000259" key="4">
    <source>
        <dbReference type="Pfam" id="PF03446"/>
    </source>
</evidence>
<dbReference type="PANTHER" id="PTHR43580:SF3">
    <property type="entry name" value="6-PHOSPHOGLUCONATE DEHYDROGENASE FAMILY PROTEIN (AFU_ORTHOLOGUE AFUA_2G11600)"/>
    <property type="match status" value="1"/>
</dbReference>
<dbReference type="PIRSF" id="PIRSF000103">
    <property type="entry name" value="HIBADH"/>
    <property type="match status" value="1"/>
</dbReference>
<dbReference type="AlphaFoldDB" id="A0A2I2G6J8"/>
<dbReference type="GO" id="GO:0050661">
    <property type="term" value="F:NADP binding"/>
    <property type="evidence" value="ECO:0007669"/>
    <property type="project" value="InterPro"/>
</dbReference>
<accession>A0A2I2G6J8</accession>
<dbReference type="Gene3D" id="3.40.50.720">
    <property type="entry name" value="NAD(P)-binding Rossmann-like Domain"/>
    <property type="match status" value="1"/>
</dbReference>
<dbReference type="OrthoDB" id="435038at2759"/>
<reference evidence="5 6" key="1">
    <citation type="submission" date="2016-12" db="EMBL/GenBank/DDBJ databases">
        <title>The genomes of Aspergillus section Nigri reveals drivers in fungal speciation.</title>
        <authorList>
            <consortium name="DOE Joint Genome Institute"/>
            <person name="Vesth T.C."/>
            <person name="Nybo J."/>
            <person name="Theobald S."/>
            <person name="Brandl J."/>
            <person name="Frisvad J.C."/>
            <person name="Nielsen K.F."/>
            <person name="Lyhne E.K."/>
            <person name="Kogle M.E."/>
            <person name="Kuo A."/>
            <person name="Riley R."/>
            <person name="Clum A."/>
            <person name="Nolan M."/>
            <person name="Lipzen A."/>
            <person name="Salamov A."/>
            <person name="Henrissat B."/>
            <person name="Wiebenga A."/>
            <person name="De Vries R.P."/>
            <person name="Grigoriev I.V."/>
            <person name="Mortensen U.H."/>
            <person name="Andersen M.R."/>
            <person name="Baker S.E."/>
        </authorList>
    </citation>
    <scope>NUCLEOTIDE SEQUENCE [LARGE SCALE GENOMIC DNA]</scope>
    <source>
        <strain evidence="5 6">IBT 23096</strain>
    </source>
</reference>
<evidence type="ECO:0000313" key="5">
    <source>
        <dbReference type="EMBL" id="PLB48498.1"/>
    </source>
</evidence>
<dbReference type="VEuPathDB" id="FungiDB:P170DRAFT_359905"/>
<dbReference type="InterPro" id="IPR051265">
    <property type="entry name" value="HIBADH-related_NP60_sf"/>
</dbReference>
<keyword evidence="2" id="KW-0560">Oxidoreductase</keyword>
<keyword evidence="6" id="KW-1185">Reference proteome</keyword>
<dbReference type="GO" id="GO:0016491">
    <property type="term" value="F:oxidoreductase activity"/>
    <property type="evidence" value="ECO:0007669"/>
    <property type="project" value="UniProtKB-KW"/>
</dbReference>
<dbReference type="InterPro" id="IPR036291">
    <property type="entry name" value="NAD(P)-bd_dom_sf"/>
</dbReference>
<organism evidence="5 6">
    <name type="scientific">Aspergillus steynii IBT 23096</name>
    <dbReference type="NCBI Taxonomy" id="1392250"/>
    <lineage>
        <taxon>Eukaryota</taxon>
        <taxon>Fungi</taxon>
        <taxon>Dikarya</taxon>
        <taxon>Ascomycota</taxon>
        <taxon>Pezizomycotina</taxon>
        <taxon>Eurotiomycetes</taxon>
        <taxon>Eurotiomycetidae</taxon>
        <taxon>Eurotiales</taxon>
        <taxon>Aspergillaceae</taxon>
        <taxon>Aspergillus</taxon>
        <taxon>Aspergillus subgen. Circumdati</taxon>
    </lineage>
</organism>
<dbReference type="SUPFAM" id="SSF48179">
    <property type="entry name" value="6-phosphogluconate dehydrogenase C-terminal domain-like"/>
    <property type="match status" value="1"/>
</dbReference>
<proteinExistence type="inferred from homology"/>
<evidence type="ECO:0000256" key="3">
    <source>
        <dbReference type="PIRSR" id="PIRSR000103-1"/>
    </source>
</evidence>
<dbReference type="InterPro" id="IPR008927">
    <property type="entry name" value="6-PGluconate_DH-like_C_sf"/>
</dbReference>
<dbReference type="InterPro" id="IPR006115">
    <property type="entry name" value="6PGDH_NADP-bd"/>
</dbReference>
<evidence type="ECO:0000256" key="1">
    <source>
        <dbReference type="ARBA" id="ARBA00007598"/>
    </source>
</evidence>
<dbReference type="PANTHER" id="PTHR43580">
    <property type="entry name" value="OXIDOREDUCTASE GLYR1-RELATED"/>
    <property type="match status" value="1"/>
</dbReference>
<feature type="domain" description="6-phosphogluconate dehydrogenase NADP-binding" evidence="4">
    <location>
        <begin position="5"/>
        <end position="157"/>
    </location>
</feature>
<dbReference type="RefSeq" id="XP_024703800.1">
    <property type="nucleotide sequence ID" value="XM_024844384.1"/>
</dbReference>
<feature type="active site" evidence="3">
    <location>
        <position position="177"/>
    </location>
</feature>
<evidence type="ECO:0000313" key="6">
    <source>
        <dbReference type="Proteomes" id="UP000234275"/>
    </source>
</evidence>
<dbReference type="InterPro" id="IPR013328">
    <property type="entry name" value="6PGD_dom2"/>
</dbReference>
<dbReference type="InterPro" id="IPR015815">
    <property type="entry name" value="HIBADH-related"/>
</dbReference>
<dbReference type="SUPFAM" id="SSF51735">
    <property type="entry name" value="NAD(P)-binding Rossmann-fold domains"/>
    <property type="match status" value="1"/>
</dbReference>